<dbReference type="Proteomes" id="UP000027222">
    <property type="component" value="Unassembled WGS sequence"/>
</dbReference>
<feature type="compositionally biased region" description="Polar residues" evidence="2">
    <location>
        <begin position="598"/>
        <end position="611"/>
    </location>
</feature>
<accession>A0A067TMQ6</accession>
<sequence>MKPCPFFKPVLHLQDDKDCRRQPASLKNLAQISDQAHLVSGMEVEYSSAATTRSPAMNLVQLVRVCSQRDCKAIIMQGNICEQCVAMIRSRHGRPFSSASSRGGIVRGFAPPVSGHRLHPEMTMKTQHPASAPFSRPPSYVRYNTSTATTTQSSQHPSPSFAISCGSNHNLRPPTFIMPTTPLVNHFNSRGEVIQDIRSQMEHQAFAHGDHGHSPIKSRLCMRCSHALPSHYIGDLCPSCRVGVAKFPVQASSRSKNTRPIDRMAARPVVNSHVQNEIDVTKEALSIIADVNNNGVDNDGDITMEDIELSYPTVSDNAHIPPQRPTKRSSVLALKPGFSLPRSDTPRKRQKVVTQPVCINLTDSPPSTPPVLPKHSLNSQVIASKPAKSTKATARSLKLCATDGCTGIISVDSCATRCLTCVRSEWKSKRSAVLTNDGQDKLGTNGTGILKPSQTPKNLKVNKKKGVTWADGISPTSTQKTECQVLSRKSVPAVQETASFTELVQSPGGTHFTEAESIKAIALKDYKNSEGLLDAKPSQEHRSQAKEVESVLELPSTFLNDTPQNTPTVTAVEHCEGSDGPSHEVGASSVALEVVPNSRPSSSQKNDTTSPEAPLSTARDRISGWDSDLSDLSDSSSEKTDSLSESDSEEPPPTSTPSGLKIRIPARPAGIYARKCAAPKCSQLLATSYRWKSCVMCRSRSREYQRKKQNLQGRRTQLDEELKQIRALGTPLAGDLLCRETSEVEEVTLVPGARLCFIRNCTYIIPPVNEYRWKMCALCRLLKKERRQQEKLKNDPTVRQPSSKKVTGIPFLDYLCKKSPVIESGRCRILDCGMLVQDSSSSDCRQCVARRLWLLHGGDNSSKQHRHLTQSVVEPLGPPPYPRFKSFSACLLLFKERLAGFLKAQSIFFLFKLPSTGNALFSFDGEYSIVALDFDVVKRKEEVDANVLQLKREIEYVGRIKFSPKRLLSILDGGGIAIRFSCLHPVPILNPTNNRGETSIGTIVKTMQCEMEIAVLPDHSHRLMPGQRTIIRFRLFG</sequence>
<feature type="coiled-coil region" evidence="1">
    <location>
        <begin position="701"/>
        <end position="728"/>
    </location>
</feature>
<dbReference type="AlphaFoldDB" id="A0A067TMQ6"/>
<gene>
    <name evidence="3" type="ORF">GALMADRAFT_235913</name>
</gene>
<feature type="region of interest" description="Disordered" evidence="2">
    <location>
        <begin position="556"/>
        <end position="663"/>
    </location>
</feature>
<keyword evidence="4" id="KW-1185">Reference proteome</keyword>
<dbReference type="HOGENOM" id="CLU_294928_0_0_1"/>
<dbReference type="OrthoDB" id="3266602at2759"/>
<organism evidence="3 4">
    <name type="scientific">Galerina marginata (strain CBS 339.88)</name>
    <dbReference type="NCBI Taxonomy" id="685588"/>
    <lineage>
        <taxon>Eukaryota</taxon>
        <taxon>Fungi</taxon>
        <taxon>Dikarya</taxon>
        <taxon>Basidiomycota</taxon>
        <taxon>Agaricomycotina</taxon>
        <taxon>Agaricomycetes</taxon>
        <taxon>Agaricomycetidae</taxon>
        <taxon>Agaricales</taxon>
        <taxon>Agaricineae</taxon>
        <taxon>Strophariaceae</taxon>
        <taxon>Galerina</taxon>
    </lineage>
</organism>
<evidence type="ECO:0000313" key="3">
    <source>
        <dbReference type="EMBL" id="KDR83622.1"/>
    </source>
</evidence>
<reference evidence="4" key="1">
    <citation type="journal article" date="2014" name="Proc. Natl. Acad. Sci. U.S.A.">
        <title>Extensive sampling of basidiomycete genomes demonstrates inadequacy of the white-rot/brown-rot paradigm for wood decay fungi.</title>
        <authorList>
            <person name="Riley R."/>
            <person name="Salamov A.A."/>
            <person name="Brown D.W."/>
            <person name="Nagy L.G."/>
            <person name="Floudas D."/>
            <person name="Held B.W."/>
            <person name="Levasseur A."/>
            <person name="Lombard V."/>
            <person name="Morin E."/>
            <person name="Otillar R."/>
            <person name="Lindquist E.A."/>
            <person name="Sun H."/>
            <person name="LaButti K.M."/>
            <person name="Schmutz J."/>
            <person name="Jabbour D."/>
            <person name="Luo H."/>
            <person name="Baker S.E."/>
            <person name="Pisabarro A.G."/>
            <person name="Walton J.D."/>
            <person name="Blanchette R.A."/>
            <person name="Henrissat B."/>
            <person name="Martin F."/>
            <person name="Cullen D."/>
            <person name="Hibbett D.S."/>
            <person name="Grigoriev I.V."/>
        </authorList>
    </citation>
    <scope>NUCLEOTIDE SEQUENCE [LARGE SCALE GENOMIC DNA]</scope>
    <source>
        <strain evidence="4">CBS 339.88</strain>
    </source>
</reference>
<evidence type="ECO:0000313" key="4">
    <source>
        <dbReference type="Proteomes" id="UP000027222"/>
    </source>
</evidence>
<name>A0A067TMQ6_GALM3</name>
<feature type="compositionally biased region" description="Low complexity" evidence="2">
    <location>
        <begin position="626"/>
        <end position="635"/>
    </location>
</feature>
<feature type="compositionally biased region" description="Polar residues" evidence="2">
    <location>
        <begin position="557"/>
        <end position="569"/>
    </location>
</feature>
<proteinExistence type="predicted"/>
<dbReference type="EMBL" id="KL142368">
    <property type="protein sequence ID" value="KDR83622.1"/>
    <property type="molecule type" value="Genomic_DNA"/>
</dbReference>
<evidence type="ECO:0000256" key="2">
    <source>
        <dbReference type="SAM" id="MobiDB-lite"/>
    </source>
</evidence>
<keyword evidence="1" id="KW-0175">Coiled coil</keyword>
<evidence type="ECO:0000256" key="1">
    <source>
        <dbReference type="SAM" id="Coils"/>
    </source>
</evidence>
<protein>
    <submittedName>
        <fullName evidence="3">Uncharacterized protein</fullName>
    </submittedName>
</protein>